<gene>
    <name evidence="3" type="ORF">ACFFU4_14605</name>
</gene>
<keyword evidence="1" id="KW-0175">Coiled coil</keyword>
<name>A0ABV5I2S0_9RHOB</name>
<reference evidence="3 4" key="1">
    <citation type="submission" date="2024-09" db="EMBL/GenBank/DDBJ databases">
        <authorList>
            <person name="Sun Q."/>
            <person name="Mori K."/>
        </authorList>
    </citation>
    <scope>NUCLEOTIDE SEQUENCE [LARGE SCALE GENOMIC DNA]</scope>
    <source>
        <strain evidence="3 4">CECT 9424</strain>
    </source>
</reference>
<dbReference type="Proteomes" id="UP001589670">
    <property type="component" value="Unassembled WGS sequence"/>
</dbReference>
<evidence type="ECO:0000313" key="3">
    <source>
        <dbReference type="EMBL" id="MFB9150983.1"/>
    </source>
</evidence>
<proteinExistence type="predicted"/>
<evidence type="ECO:0000256" key="1">
    <source>
        <dbReference type="SAM" id="Coils"/>
    </source>
</evidence>
<protein>
    <submittedName>
        <fullName evidence="3">Uncharacterized protein</fullName>
    </submittedName>
</protein>
<feature type="coiled-coil region" evidence="1">
    <location>
        <begin position="96"/>
        <end position="137"/>
    </location>
</feature>
<evidence type="ECO:0000256" key="2">
    <source>
        <dbReference type="SAM" id="MobiDB-lite"/>
    </source>
</evidence>
<dbReference type="RefSeq" id="WP_377070550.1">
    <property type="nucleotide sequence ID" value="NZ_JBHMEC010000024.1"/>
</dbReference>
<accession>A0ABV5I2S0</accession>
<evidence type="ECO:0000313" key="4">
    <source>
        <dbReference type="Proteomes" id="UP001589670"/>
    </source>
</evidence>
<sequence>MSEKPTGAHLARHQKKRKESTLERAKSAMRAIEAEIKEHGTYPYNNGVLNMTEVCKRAGIGSTTLRNKHHHPIRDSVKRWLDSIEKRAATNLADVHAAHREKISFYEEALRKVNAEAVEWRAEMVILAEENRELREQIANMSFDKATVVGIKQRKNQDDRN</sequence>
<comment type="caution">
    <text evidence="3">The sequence shown here is derived from an EMBL/GenBank/DDBJ whole genome shotgun (WGS) entry which is preliminary data.</text>
</comment>
<organism evidence="3 4">
    <name type="scientific">Roseovarius ramblicola</name>
    <dbReference type="NCBI Taxonomy" id="2022336"/>
    <lineage>
        <taxon>Bacteria</taxon>
        <taxon>Pseudomonadati</taxon>
        <taxon>Pseudomonadota</taxon>
        <taxon>Alphaproteobacteria</taxon>
        <taxon>Rhodobacterales</taxon>
        <taxon>Roseobacteraceae</taxon>
        <taxon>Roseovarius</taxon>
    </lineage>
</organism>
<feature type="region of interest" description="Disordered" evidence="2">
    <location>
        <begin position="1"/>
        <end position="23"/>
    </location>
</feature>
<keyword evidence="4" id="KW-1185">Reference proteome</keyword>
<dbReference type="EMBL" id="JBHMEC010000024">
    <property type="protein sequence ID" value="MFB9150983.1"/>
    <property type="molecule type" value="Genomic_DNA"/>
</dbReference>